<gene>
    <name evidence="4" type="ORF">ATH50_3589</name>
    <name evidence="3" type="ORF">DU502_05320</name>
</gene>
<accession>A0A3M0CGA2</accession>
<reference evidence="4 5" key="1">
    <citation type="journal article" date="2015" name="Stand. Genomic Sci.">
        <title>Genomic Encyclopedia of Bacterial and Archaeal Type Strains, Phase III: the genomes of soil and plant-associated and newly described type strains.</title>
        <authorList>
            <person name="Whitman W.B."/>
            <person name="Woyke T."/>
            <person name="Klenk H.P."/>
            <person name="Zhou Y."/>
            <person name="Lilburn T.G."/>
            <person name="Beck B.J."/>
            <person name="De Vos P."/>
            <person name="Vandamme P."/>
            <person name="Eisen J.A."/>
            <person name="Garrity G."/>
            <person name="Hugenholtz P."/>
            <person name="Kyrpides N.C."/>
        </authorList>
    </citation>
    <scope>NUCLEOTIDE SEQUENCE [LARGE SCALE GENOMIC DNA]</scope>
    <source>
        <strain evidence="4 5">CGMCC 1.10124</strain>
    </source>
</reference>
<organism evidence="4 5">
    <name type="scientific">Haloplanus aerogenes</name>
    <dbReference type="NCBI Taxonomy" id="660522"/>
    <lineage>
        <taxon>Archaea</taxon>
        <taxon>Methanobacteriati</taxon>
        <taxon>Methanobacteriota</taxon>
        <taxon>Stenosarchaea group</taxon>
        <taxon>Halobacteria</taxon>
        <taxon>Halobacteriales</taxon>
        <taxon>Haloferacaceae</taxon>
        <taxon>Haloplanus</taxon>
    </lineage>
</organism>
<dbReference type="NCBIfam" id="TIGR04354">
    <property type="entry name" value="amphi-Trp"/>
    <property type="match status" value="1"/>
</dbReference>
<name>A0A3M0CGA2_9EURY</name>
<proteinExistence type="predicted"/>
<reference evidence="3 6" key="2">
    <citation type="submission" date="2018-07" db="EMBL/GenBank/DDBJ databases">
        <title>Genome sequences of Haloplanus aerogenes JCM 16430T.</title>
        <authorList>
            <person name="Kim Y.B."/>
            <person name="Roh S.W."/>
        </authorList>
    </citation>
    <scope>NUCLEOTIDE SEQUENCE [LARGE SCALE GENOMIC DNA]</scope>
    <source>
        <strain evidence="3 6">JCM 16430</strain>
    </source>
</reference>
<evidence type="ECO:0000313" key="6">
    <source>
        <dbReference type="Proteomes" id="UP000282007"/>
    </source>
</evidence>
<evidence type="ECO:0000313" key="3">
    <source>
        <dbReference type="EMBL" id="AZH24827.1"/>
    </source>
</evidence>
<feature type="domain" description="Amphi-Trp" evidence="2">
    <location>
        <begin position="1"/>
        <end position="96"/>
    </location>
</feature>
<sequence length="96" mass="10245">MPEEVLFQSEGSQSRAEIASYLRRVADKLDAGGDITLTTGEQSVTMTPPAQPTFEVKAEREGPTDSPGELSIEFEIEWAEDGEAGNAESGGGLEIE</sequence>
<feature type="region of interest" description="Disordered" evidence="1">
    <location>
        <begin position="37"/>
        <end position="70"/>
    </location>
</feature>
<dbReference type="OrthoDB" id="194858at2157"/>
<evidence type="ECO:0000256" key="1">
    <source>
        <dbReference type="SAM" id="MobiDB-lite"/>
    </source>
</evidence>
<evidence type="ECO:0000313" key="4">
    <source>
        <dbReference type="EMBL" id="RMB08372.1"/>
    </source>
</evidence>
<protein>
    <submittedName>
        <fullName evidence="4">Amphi-Trp domain-containing protein</fullName>
    </submittedName>
</protein>
<keyword evidence="6" id="KW-1185">Reference proteome</keyword>
<dbReference type="Pfam" id="PF20068">
    <property type="entry name" value="Amphi-Trp"/>
    <property type="match status" value="1"/>
</dbReference>
<dbReference type="Proteomes" id="UP000277326">
    <property type="component" value="Unassembled WGS sequence"/>
</dbReference>
<dbReference type="RefSeq" id="WP_121922099.1">
    <property type="nucleotide sequence ID" value="NZ_CP034145.1"/>
</dbReference>
<dbReference type="EMBL" id="REFS01000010">
    <property type="protein sequence ID" value="RMB08372.1"/>
    <property type="molecule type" value="Genomic_DNA"/>
</dbReference>
<dbReference type="KEGG" id="haer:DU502_05320"/>
<feature type="compositionally biased region" description="Polar residues" evidence="1">
    <location>
        <begin position="37"/>
        <end position="48"/>
    </location>
</feature>
<dbReference type="AlphaFoldDB" id="A0A3M0CGA2"/>
<evidence type="ECO:0000313" key="5">
    <source>
        <dbReference type="Proteomes" id="UP000277326"/>
    </source>
</evidence>
<reference evidence="4" key="3">
    <citation type="submission" date="2018-10" db="EMBL/GenBank/DDBJ databases">
        <authorList>
            <person name="Whitman W."/>
            <person name="Huntemann M."/>
            <person name="Clum A."/>
            <person name="Pillay M."/>
            <person name="Palaniappan K."/>
            <person name="Varghese N."/>
            <person name="Mikhailova N."/>
            <person name="Stamatis D."/>
            <person name="Reddy T."/>
            <person name="Daum C."/>
            <person name="Shapiro N."/>
            <person name="Ivanova N."/>
            <person name="Kyrpides N."/>
            <person name="Woyke T."/>
        </authorList>
    </citation>
    <scope>NUCLEOTIDE SEQUENCE</scope>
    <source>
        <strain evidence="4">CGMCC 1.10124</strain>
    </source>
</reference>
<dbReference type="GeneID" id="38470684"/>
<evidence type="ECO:0000259" key="2">
    <source>
        <dbReference type="Pfam" id="PF20068"/>
    </source>
</evidence>
<dbReference type="Proteomes" id="UP000282007">
    <property type="component" value="Chromosome"/>
</dbReference>
<dbReference type="InterPro" id="IPR027598">
    <property type="entry name" value="Amphi-Trp_dom"/>
</dbReference>
<dbReference type="EMBL" id="CP034145">
    <property type="protein sequence ID" value="AZH24827.1"/>
    <property type="molecule type" value="Genomic_DNA"/>
</dbReference>